<keyword evidence="2" id="KW-1185">Reference proteome</keyword>
<reference evidence="1 2" key="1">
    <citation type="submission" date="2024-07" db="EMBL/GenBank/DDBJ databases">
        <authorList>
            <person name="Thanompreechachai J."/>
            <person name="Duangmal K."/>
        </authorList>
    </citation>
    <scope>NUCLEOTIDE SEQUENCE [LARGE SCALE GENOMIC DNA]</scope>
    <source>
        <strain evidence="1 2">KCTC 19886</strain>
    </source>
</reference>
<dbReference type="RefSeq" id="WP_367639937.1">
    <property type="nucleotide sequence ID" value="NZ_JBFNQN010000013.1"/>
</dbReference>
<sequence>MTAAIGGPVTKVGTCVGIGESMVVWPEGVSWNEDSQSLVLPDGTQVALGSEVSGGGGGMTTSAIDSLFGSEAAEGLRECGVEDGEDVVVFNVGGRLSTTPVS</sequence>
<organism evidence="1 2">
    <name type="scientific">Kineococcus endophyticus</name>
    <dbReference type="NCBI Taxonomy" id="1181883"/>
    <lineage>
        <taxon>Bacteria</taxon>
        <taxon>Bacillati</taxon>
        <taxon>Actinomycetota</taxon>
        <taxon>Actinomycetes</taxon>
        <taxon>Kineosporiales</taxon>
        <taxon>Kineosporiaceae</taxon>
        <taxon>Kineococcus</taxon>
    </lineage>
</organism>
<dbReference type="Proteomes" id="UP001555826">
    <property type="component" value="Unassembled WGS sequence"/>
</dbReference>
<accession>A0ABV3PAZ2</accession>
<name>A0ABV3PAZ2_9ACTN</name>
<evidence type="ECO:0000313" key="2">
    <source>
        <dbReference type="Proteomes" id="UP001555826"/>
    </source>
</evidence>
<protein>
    <submittedName>
        <fullName evidence="1">Uncharacterized protein</fullName>
    </submittedName>
</protein>
<evidence type="ECO:0000313" key="1">
    <source>
        <dbReference type="EMBL" id="MEW9266811.1"/>
    </source>
</evidence>
<comment type="caution">
    <text evidence="1">The sequence shown here is derived from an EMBL/GenBank/DDBJ whole genome shotgun (WGS) entry which is preliminary data.</text>
</comment>
<proteinExistence type="predicted"/>
<dbReference type="EMBL" id="JBFNQN010000013">
    <property type="protein sequence ID" value="MEW9266811.1"/>
    <property type="molecule type" value="Genomic_DNA"/>
</dbReference>
<gene>
    <name evidence="1" type="ORF">AB1207_18840</name>
</gene>